<dbReference type="PANTHER" id="PTHR46224">
    <property type="entry name" value="ANKYRIN REPEAT FAMILY PROTEIN"/>
    <property type="match status" value="1"/>
</dbReference>
<protein>
    <submittedName>
        <fullName evidence="3">Uncharacterized protein</fullName>
    </submittedName>
</protein>
<dbReference type="PRINTS" id="PR01415">
    <property type="entry name" value="ANKYRIN"/>
</dbReference>
<dbReference type="EnsemblPlants" id="TraesCS5B02G537900.1">
    <property type="protein sequence ID" value="TraesCS5B02G537900.1"/>
    <property type="gene ID" value="TraesCS5B02G537900"/>
</dbReference>
<evidence type="ECO:0000256" key="1">
    <source>
        <dbReference type="PROSITE-ProRule" id="PRU00023"/>
    </source>
</evidence>
<keyword evidence="4" id="KW-1185">Reference proteome</keyword>
<gene>
    <name evidence="3" type="primary">LOC123114399</name>
</gene>
<dbReference type="PROSITE" id="PS50088">
    <property type="entry name" value="ANK_REPEAT"/>
    <property type="match status" value="4"/>
</dbReference>
<organism evidence="3">
    <name type="scientific">Triticum aestivum</name>
    <name type="common">Wheat</name>
    <dbReference type="NCBI Taxonomy" id="4565"/>
    <lineage>
        <taxon>Eukaryota</taxon>
        <taxon>Viridiplantae</taxon>
        <taxon>Streptophyta</taxon>
        <taxon>Embryophyta</taxon>
        <taxon>Tracheophyta</taxon>
        <taxon>Spermatophyta</taxon>
        <taxon>Magnoliopsida</taxon>
        <taxon>Liliopsida</taxon>
        <taxon>Poales</taxon>
        <taxon>Poaceae</taxon>
        <taxon>BOP clade</taxon>
        <taxon>Pooideae</taxon>
        <taxon>Triticodae</taxon>
        <taxon>Triticeae</taxon>
        <taxon>Triticinae</taxon>
        <taxon>Triticum</taxon>
    </lineage>
</organism>
<proteinExistence type="predicted"/>
<reference evidence="3" key="2">
    <citation type="submission" date="2018-10" db="UniProtKB">
        <authorList>
            <consortium name="EnsemblPlants"/>
        </authorList>
    </citation>
    <scope>IDENTIFICATION</scope>
</reference>
<dbReference type="InterPro" id="IPR036770">
    <property type="entry name" value="Ankyrin_rpt-contain_sf"/>
</dbReference>
<dbReference type="InterPro" id="IPR002110">
    <property type="entry name" value="Ankyrin_rpt"/>
</dbReference>
<dbReference type="InterPro" id="IPR011990">
    <property type="entry name" value="TPR-like_helical_dom_sf"/>
</dbReference>
<dbReference type="Gramene" id="TraesCS5B02G537900.1">
    <property type="protein sequence ID" value="TraesCS5B02G537900.1"/>
    <property type="gene ID" value="TraesCS5B02G537900"/>
</dbReference>
<dbReference type="AlphaFoldDB" id="A0A3B6LY18"/>
<evidence type="ECO:0000313" key="3">
    <source>
        <dbReference type="EnsemblPlants" id="TraesCS5B02G537900.1"/>
    </source>
</evidence>
<dbReference type="PROSITE" id="PS50297">
    <property type="entry name" value="ANK_REP_REGION"/>
    <property type="match status" value="4"/>
</dbReference>
<keyword evidence="1" id="KW-0040">ANK repeat</keyword>
<feature type="repeat" description="ANK" evidence="1">
    <location>
        <begin position="136"/>
        <end position="164"/>
    </location>
</feature>
<dbReference type="InterPro" id="IPR051616">
    <property type="entry name" value="Cul2-RING_E3_ligase_SR"/>
</dbReference>
<name>A0A3B6LY18_WHEAT</name>
<dbReference type="SMR" id="A0A3B6LY18"/>
<reference evidence="3" key="1">
    <citation type="submission" date="2018-08" db="EMBL/GenBank/DDBJ databases">
        <authorList>
            <person name="Rossello M."/>
        </authorList>
    </citation>
    <scope>NUCLEOTIDE SEQUENCE [LARGE SCALE GENOMIC DNA]</scope>
    <source>
        <strain evidence="3">cv. Chinese Spring</strain>
    </source>
</reference>
<dbReference type="SMART" id="SM00248">
    <property type="entry name" value="ANK"/>
    <property type="match status" value="7"/>
</dbReference>
<sequence>MARRHPAATSAKRRAAPPNPSPTPPAADGSHPLLHAARRGDLRLFKRLVRDLDKGRGRHREVVDAAKEEGLGALHFAAGKGRLRVCRYLVEGLGVDVDAVDDAGRTPLLVALLRGIMDTASYLLDHGADPGKADDEGFAPLHHAATAGDRKMVELLLAKGVSVDPVCVDGTPLYAAAIEGHDEIMQILLENNADCNKKIPGIDTPLLVAITAPSVKCVKLLVEAGADVNDGILAPLVVAAEMKGSTACLKLLLEAGADPNVPDPSGRFPIELAAQRGTREGVEILFPVTCIPTVHDWSVDGIIQHARVSRKQAMEYDRHDATLLSDRSFCWLCLGDGHEALQDALACREMRPGWPNACYRQGEALMLLKDYGGACDAFLDAAKLDPGSPEIESALWKAMNSLKTSCGATQAV</sequence>
<feature type="repeat" description="ANK" evidence="1">
    <location>
        <begin position="204"/>
        <end position="229"/>
    </location>
</feature>
<dbReference type="OMA" id="ECCHGRT"/>
<dbReference type="Gramene" id="TraesNOR5B03G03047770.2">
    <property type="protein sequence ID" value="TraesNOR5B03G03047770.2"/>
    <property type="gene ID" value="TraesNOR5B03G03047770"/>
</dbReference>
<feature type="repeat" description="ANK" evidence="1">
    <location>
        <begin position="103"/>
        <end position="135"/>
    </location>
</feature>
<evidence type="ECO:0000313" key="4">
    <source>
        <dbReference type="Proteomes" id="UP000019116"/>
    </source>
</evidence>
<dbReference type="Pfam" id="PF13637">
    <property type="entry name" value="Ank_4"/>
    <property type="match status" value="1"/>
</dbReference>
<dbReference type="SUPFAM" id="SSF48403">
    <property type="entry name" value="Ankyrin repeat"/>
    <property type="match status" value="1"/>
</dbReference>
<evidence type="ECO:0000256" key="2">
    <source>
        <dbReference type="SAM" id="MobiDB-lite"/>
    </source>
</evidence>
<dbReference type="Gene3D" id="1.25.40.20">
    <property type="entry name" value="Ankyrin repeat-containing domain"/>
    <property type="match status" value="3"/>
</dbReference>
<dbReference type="Gene3D" id="1.25.40.10">
    <property type="entry name" value="Tetratricopeptide repeat domain"/>
    <property type="match status" value="1"/>
</dbReference>
<dbReference type="Proteomes" id="UP000019116">
    <property type="component" value="Chromosome 5B"/>
</dbReference>
<dbReference type="SUPFAM" id="SSF48452">
    <property type="entry name" value="TPR-like"/>
    <property type="match status" value="1"/>
</dbReference>
<feature type="compositionally biased region" description="Basic residues" evidence="2">
    <location>
        <begin position="1"/>
        <end position="15"/>
    </location>
</feature>
<accession>A0A3B6LY18</accession>
<dbReference type="Pfam" id="PF12796">
    <property type="entry name" value="Ank_2"/>
    <property type="match status" value="2"/>
</dbReference>
<dbReference type="PANTHER" id="PTHR46224:SF63">
    <property type="entry name" value="OS02G0493300 PROTEIN"/>
    <property type="match status" value="1"/>
</dbReference>
<dbReference type="Gramene" id="TraesCS5B03G1340300.1">
    <property type="protein sequence ID" value="TraesCS5B03G1340300.1.CDS"/>
    <property type="gene ID" value="TraesCS5B03G1340300"/>
</dbReference>
<feature type="repeat" description="ANK" evidence="1">
    <location>
        <begin position="168"/>
        <end position="200"/>
    </location>
</feature>
<feature type="region of interest" description="Disordered" evidence="2">
    <location>
        <begin position="1"/>
        <end position="32"/>
    </location>
</feature>
<dbReference type="Gramene" id="TraesROB_scaffold_048987_01G000200.1">
    <property type="protein sequence ID" value="TraesROB_scaffold_048987_01G000200.1"/>
    <property type="gene ID" value="TraesROB_scaffold_048987_01G000200"/>
</dbReference>